<dbReference type="FunFam" id="2.60.120.320:FF:000001">
    <property type="entry name" value="Thiamine pyrophosphokinase"/>
    <property type="match status" value="1"/>
</dbReference>
<dbReference type="GO" id="GO:0005524">
    <property type="term" value="F:ATP binding"/>
    <property type="evidence" value="ECO:0007669"/>
    <property type="project" value="UniProtKB-UniRule"/>
</dbReference>
<reference evidence="9 10" key="1">
    <citation type="submission" date="2017-04" db="EMBL/GenBank/DDBJ databases">
        <title>Genome Sequence of the Model Brown-Rot Fungus Postia placenta SB12.</title>
        <authorList>
            <consortium name="DOE Joint Genome Institute"/>
            <person name="Gaskell J."/>
            <person name="Kersten P."/>
            <person name="Larrondo L.F."/>
            <person name="Canessa P."/>
            <person name="Martinez D."/>
            <person name="Hibbett D."/>
            <person name="Schmoll M."/>
            <person name="Kubicek C.P."/>
            <person name="Martinez A.T."/>
            <person name="Yadav J."/>
            <person name="Master E."/>
            <person name="Magnuson J.K."/>
            <person name="James T."/>
            <person name="Yaver D."/>
            <person name="Berka R."/>
            <person name="Labutti K."/>
            <person name="Lipzen A."/>
            <person name="Aerts A."/>
            <person name="Barry K."/>
            <person name="Henrissat B."/>
            <person name="Blanchette R."/>
            <person name="Grigoriev I."/>
            <person name="Cullen D."/>
        </authorList>
    </citation>
    <scope>NUCLEOTIDE SEQUENCE [LARGE SCALE GENOMIC DNA]</scope>
    <source>
        <strain evidence="9 10">MAD-698-R-SB12</strain>
    </source>
</reference>
<name>A0A1X6MQW2_9APHY</name>
<dbReference type="GeneID" id="36324588"/>
<dbReference type="PANTHER" id="PTHR13622">
    <property type="entry name" value="THIAMIN PYROPHOSPHOKINASE"/>
    <property type="match status" value="1"/>
</dbReference>
<dbReference type="GO" id="GO:0030975">
    <property type="term" value="F:thiamine binding"/>
    <property type="evidence" value="ECO:0007669"/>
    <property type="project" value="UniProtKB-UniRule"/>
</dbReference>
<dbReference type="STRING" id="670580.A0A1X6MQW2"/>
<evidence type="ECO:0000256" key="2">
    <source>
        <dbReference type="ARBA" id="ARBA00006785"/>
    </source>
</evidence>
<dbReference type="InterPro" id="IPR036759">
    <property type="entry name" value="TPK_catalytic_sf"/>
</dbReference>
<evidence type="ECO:0000256" key="5">
    <source>
        <dbReference type="ARBA" id="ARBA00022777"/>
    </source>
</evidence>
<evidence type="ECO:0000256" key="7">
    <source>
        <dbReference type="PIRNR" id="PIRNR031057"/>
    </source>
</evidence>
<dbReference type="PANTHER" id="PTHR13622:SF8">
    <property type="entry name" value="THIAMIN PYROPHOSPHOKINASE 1"/>
    <property type="match status" value="1"/>
</dbReference>
<dbReference type="GO" id="GO:0009229">
    <property type="term" value="P:thiamine diphosphate biosynthetic process"/>
    <property type="evidence" value="ECO:0007669"/>
    <property type="project" value="UniProtKB-UniRule"/>
</dbReference>
<keyword evidence="10" id="KW-1185">Reference proteome</keyword>
<comment type="catalytic activity">
    <reaction evidence="7">
        <text>thiamine + ATP = thiamine diphosphate + AMP + H(+)</text>
        <dbReference type="Rhea" id="RHEA:11576"/>
        <dbReference type="ChEBI" id="CHEBI:15378"/>
        <dbReference type="ChEBI" id="CHEBI:18385"/>
        <dbReference type="ChEBI" id="CHEBI:30616"/>
        <dbReference type="ChEBI" id="CHEBI:58937"/>
        <dbReference type="ChEBI" id="CHEBI:456215"/>
    </reaction>
</comment>
<keyword evidence="4 7" id="KW-0547">Nucleotide-binding</keyword>
<dbReference type="Pfam" id="PF04263">
    <property type="entry name" value="TPK_catalytic"/>
    <property type="match status" value="1"/>
</dbReference>
<dbReference type="GO" id="GO:0016301">
    <property type="term" value="F:kinase activity"/>
    <property type="evidence" value="ECO:0007669"/>
    <property type="project" value="UniProtKB-UniRule"/>
</dbReference>
<dbReference type="RefSeq" id="XP_024335569.1">
    <property type="nucleotide sequence ID" value="XM_024479638.1"/>
</dbReference>
<sequence length="231" mass="25929">MLNQPFSYPLLKRLWNGCSWRYCADGGANKLHDPGHPHPAACLARYLPDLIKGDLDSLRSDVREYYTSKNITVVEDHDQYSTDLMKCISALAEKEKAEGMEDSDLVILGGLSGRLDQTVHTLSFLHKLRKSKRRVFAITDDSVAWVLPEGEHRIHINHDMLGPTCGLLPLGVDSTILSTTGLRWNLTDTESSFDGLVSTSNHLVPEEEFVWVKTSRPIWWTAELRASGLAE</sequence>
<evidence type="ECO:0000256" key="6">
    <source>
        <dbReference type="ARBA" id="ARBA00022840"/>
    </source>
</evidence>
<dbReference type="NCBIfam" id="TIGR01378">
    <property type="entry name" value="thi_PPkinase"/>
    <property type="match status" value="1"/>
</dbReference>
<gene>
    <name evidence="9" type="ORF">POSPLADRAFT_1048973</name>
</gene>
<dbReference type="AlphaFoldDB" id="A0A1X6MQW2"/>
<dbReference type="EC" id="2.7.6.2" evidence="7"/>
<dbReference type="Pfam" id="PF04265">
    <property type="entry name" value="TPK_B1_binding"/>
    <property type="match status" value="1"/>
</dbReference>
<dbReference type="InterPro" id="IPR006282">
    <property type="entry name" value="Thi_PPkinase"/>
</dbReference>
<evidence type="ECO:0000313" key="9">
    <source>
        <dbReference type="EMBL" id="OSX58775.1"/>
    </source>
</evidence>
<dbReference type="Gene3D" id="3.40.50.10240">
    <property type="entry name" value="Thiamin pyrophosphokinase, catalytic domain"/>
    <property type="match status" value="1"/>
</dbReference>
<dbReference type="Gene3D" id="2.60.120.320">
    <property type="entry name" value="Thiamin pyrophosphokinase, thiamin-binding domain"/>
    <property type="match status" value="1"/>
</dbReference>
<dbReference type="EMBL" id="KZ110603">
    <property type="protein sequence ID" value="OSX58775.1"/>
    <property type="molecule type" value="Genomic_DNA"/>
</dbReference>
<dbReference type="OrthoDB" id="25149at2759"/>
<protein>
    <recommendedName>
        <fullName evidence="7">Thiamine pyrophosphokinase</fullName>
        <ecNumber evidence="7">2.7.6.2</ecNumber>
    </recommendedName>
</protein>
<dbReference type="InterPro" id="IPR007373">
    <property type="entry name" value="Thiamin_PyroPKinase_B1-bd"/>
</dbReference>
<comment type="similarity">
    <text evidence="2 7">Belongs to the thiamine pyrophosphokinase family.</text>
</comment>
<evidence type="ECO:0000256" key="1">
    <source>
        <dbReference type="ARBA" id="ARBA00005078"/>
    </source>
</evidence>
<dbReference type="CDD" id="cd07995">
    <property type="entry name" value="TPK"/>
    <property type="match status" value="1"/>
</dbReference>
<dbReference type="UniPathway" id="UPA00060">
    <property type="reaction ID" value="UER00597"/>
</dbReference>
<comment type="pathway">
    <text evidence="1 7">Cofactor biosynthesis; thiamine diphosphate biosynthesis; thiamine diphosphate from thiamine: step 1/1.</text>
</comment>
<feature type="domain" description="Thiamin pyrophosphokinase thiamin-binding" evidence="8">
    <location>
        <begin position="150"/>
        <end position="218"/>
    </location>
</feature>
<evidence type="ECO:0000313" key="10">
    <source>
        <dbReference type="Proteomes" id="UP000194127"/>
    </source>
</evidence>
<dbReference type="SUPFAM" id="SSF63999">
    <property type="entry name" value="Thiamin pyrophosphokinase, catalytic domain"/>
    <property type="match status" value="1"/>
</dbReference>
<keyword evidence="5 7" id="KW-0418">Kinase</keyword>
<keyword evidence="3 7" id="KW-0808">Transferase</keyword>
<organism evidence="9 10">
    <name type="scientific">Postia placenta MAD-698-R-SB12</name>
    <dbReference type="NCBI Taxonomy" id="670580"/>
    <lineage>
        <taxon>Eukaryota</taxon>
        <taxon>Fungi</taxon>
        <taxon>Dikarya</taxon>
        <taxon>Basidiomycota</taxon>
        <taxon>Agaricomycotina</taxon>
        <taxon>Agaricomycetes</taxon>
        <taxon>Polyporales</taxon>
        <taxon>Adustoporiaceae</taxon>
        <taxon>Rhodonia</taxon>
    </lineage>
</organism>
<dbReference type="InterPro" id="IPR016966">
    <property type="entry name" value="Thiamin_pyrophosphokinase_euk"/>
</dbReference>
<dbReference type="GO" id="GO:0006772">
    <property type="term" value="P:thiamine metabolic process"/>
    <property type="evidence" value="ECO:0007669"/>
    <property type="project" value="InterPro"/>
</dbReference>
<dbReference type="Proteomes" id="UP000194127">
    <property type="component" value="Unassembled WGS sequence"/>
</dbReference>
<accession>A0A1X6MQW2</accession>
<evidence type="ECO:0000256" key="4">
    <source>
        <dbReference type="ARBA" id="ARBA00022741"/>
    </source>
</evidence>
<proteinExistence type="inferred from homology"/>
<dbReference type="InterPro" id="IPR007371">
    <property type="entry name" value="TPK_catalytic"/>
</dbReference>
<evidence type="ECO:0000256" key="3">
    <source>
        <dbReference type="ARBA" id="ARBA00022679"/>
    </source>
</evidence>
<dbReference type="GO" id="GO:0004788">
    <property type="term" value="F:thiamine diphosphokinase activity"/>
    <property type="evidence" value="ECO:0007669"/>
    <property type="project" value="UniProtKB-UniRule"/>
</dbReference>
<dbReference type="SMART" id="SM00983">
    <property type="entry name" value="TPK_B1_binding"/>
    <property type="match status" value="1"/>
</dbReference>
<keyword evidence="6 7" id="KW-0067">ATP-binding</keyword>
<dbReference type="PIRSF" id="PIRSF031057">
    <property type="entry name" value="Thiamin_pyrophosphokinase"/>
    <property type="match status" value="1"/>
</dbReference>
<dbReference type="InterPro" id="IPR036371">
    <property type="entry name" value="TPK_B1-bd_sf"/>
</dbReference>
<dbReference type="SUPFAM" id="SSF63862">
    <property type="entry name" value="Thiamin pyrophosphokinase, substrate-binding domain"/>
    <property type="match status" value="1"/>
</dbReference>
<evidence type="ECO:0000259" key="8">
    <source>
        <dbReference type="SMART" id="SM00983"/>
    </source>
</evidence>